<dbReference type="NCBIfam" id="TIGR00724">
    <property type="entry name" value="urea_amlyse_rel"/>
    <property type="match status" value="1"/>
</dbReference>
<dbReference type="EMBL" id="LILC01000002">
    <property type="protein sequence ID" value="KOO50387.1"/>
    <property type="molecule type" value="Genomic_DNA"/>
</dbReference>
<dbReference type="InterPro" id="IPR052708">
    <property type="entry name" value="PxpC"/>
</dbReference>
<keyword evidence="1" id="KW-0547">Nucleotide-binding</keyword>
<dbReference type="SUPFAM" id="SSF50891">
    <property type="entry name" value="Cyclophilin-like"/>
    <property type="match status" value="1"/>
</dbReference>
<evidence type="ECO:0000313" key="5">
    <source>
        <dbReference type="EMBL" id="KOO50387.1"/>
    </source>
</evidence>
<dbReference type="PANTHER" id="PTHR43309:SF5">
    <property type="entry name" value="5-OXOPROLINASE SUBUNIT C"/>
    <property type="match status" value="1"/>
</dbReference>
<dbReference type="OrthoDB" id="9782422at2"/>
<keyword evidence="3" id="KW-0067">ATP-binding</keyword>
<gene>
    <name evidence="5" type="ORF">AMD01_01115</name>
</gene>
<sequence>MRMKMVRPGLLTTVQDTGRIGYQQYGITTSGPMDQLALRVANLLAGNEENAGALEITLMGPKISFLEDTLIALTGADLSPVIDGKEVGMWRPVLVKAGSLLQFGIPKSGCRAYLAIGGGIQTEPVMNSRSTYVRAGIGGVNGRALQAGDELTCGSPSDKSQHLLSKLQKKEGEAFVAASWTLSSELLPTYKDEPSIQVVEGPEYAYFTEESQQQLTKDSFQVTPQSDRMGYRLKGTELKLRENLELVSSAVTFGTVQVPPDGNPIVLVADHQTTGGYPRIAQVASVDFSKLAQVAPGKSMRFTYISLEEAQKAYIQRETTISTIKKALQFQFN</sequence>
<dbReference type="PANTHER" id="PTHR43309">
    <property type="entry name" value="5-OXOPROLINASE SUBUNIT C"/>
    <property type="match status" value="1"/>
</dbReference>
<evidence type="ECO:0000259" key="4">
    <source>
        <dbReference type="SMART" id="SM00797"/>
    </source>
</evidence>
<dbReference type="AlphaFoldDB" id="A0A0M0LHJ1"/>
<proteinExistence type="predicted"/>
<dbReference type="Pfam" id="PF02626">
    <property type="entry name" value="CT_A_B"/>
    <property type="match status" value="1"/>
</dbReference>
<evidence type="ECO:0000313" key="6">
    <source>
        <dbReference type="Proteomes" id="UP000037558"/>
    </source>
</evidence>
<organism evidence="5 6">
    <name type="scientific">Priestia koreensis</name>
    <dbReference type="NCBI Taxonomy" id="284581"/>
    <lineage>
        <taxon>Bacteria</taxon>
        <taxon>Bacillati</taxon>
        <taxon>Bacillota</taxon>
        <taxon>Bacilli</taxon>
        <taxon>Bacillales</taxon>
        <taxon>Bacillaceae</taxon>
        <taxon>Priestia</taxon>
    </lineage>
</organism>
<reference evidence="6" key="1">
    <citation type="submission" date="2015-08" db="EMBL/GenBank/DDBJ databases">
        <title>Fjat-14210 dsm16467.</title>
        <authorList>
            <person name="Liu B."/>
            <person name="Wang J."/>
            <person name="Zhu Y."/>
            <person name="Liu G."/>
            <person name="Chen Q."/>
            <person name="Chen Z."/>
            <person name="Lan J."/>
            <person name="Che J."/>
            <person name="Ge C."/>
            <person name="Shi H."/>
            <person name="Pan Z."/>
            <person name="Liu X."/>
        </authorList>
    </citation>
    <scope>NUCLEOTIDE SEQUENCE [LARGE SCALE GENOMIC DNA]</scope>
    <source>
        <strain evidence="6">DSM 16467</strain>
    </source>
</reference>
<dbReference type="Proteomes" id="UP000037558">
    <property type="component" value="Unassembled WGS sequence"/>
</dbReference>
<dbReference type="GO" id="GO:0016787">
    <property type="term" value="F:hydrolase activity"/>
    <property type="evidence" value="ECO:0007669"/>
    <property type="project" value="UniProtKB-KW"/>
</dbReference>
<dbReference type="SMART" id="SM00797">
    <property type="entry name" value="AHS2"/>
    <property type="match status" value="1"/>
</dbReference>
<protein>
    <recommendedName>
        <fullName evidence="4">Carboxyltransferase domain-containing protein</fullName>
    </recommendedName>
</protein>
<evidence type="ECO:0000256" key="3">
    <source>
        <dbReference type="ARBA" id="ARBA00022840"/>
    </source>
</evidence>
<keyword evidence="6" id="KW-1185">Reference proteome</keyword>
<dbReference type="InterPro" id="IPR029000">
    <property type="entry name" value="Cyclophilin-like_dom_sf"/>
</dbReference>
<comment type="caution">
    <text evidence="5">The sequence shown here is derived from an EMBL/GenBank/DDBJ whole genome shotgun (WGS) entry which is preliminary data.</text>
</comment>
<dbReference type="Gene3D" id="2.40.100.10">
    <property type="entry name" value="Cyclophilin-like"/>
    <property type="match status" value="1"/>
</dbReference>
<evidence type="ECO:0000256" key="1">
    <source>
        <dbReference type="ARBA" id="ARBA00022741"/>
    </source>
</evidence>
<dbReference type="RefSeq" id="WP_053399541.1">
    <property type="nucleotide sequence ID" value="NZ_LILC01000002.1"/>
</dbReference>
<keyword evidence="2" id="KW-0378">Hydrolase</keyword>
<evidence type="ECO:0000256" key="2">
    <source>
        <dbReference type="ARBA" id="ARBA00022801"/>
    </source>
</evidence>
<dbReference type="PATRIC" id="fig|284581.3.peg.472"/>
<dbReference type="GO" id="GO:0005524">
    <property type="term" value="F:ATP binding"/>
    <property type="evidence" value="ECO:0007669"/>
    <property type="project" value="UniProtKB-KW"/>
</dbReference>
<accession>A0A0M0LHJ1</accession>
<feature type="domain" description="Carboxyltransferase" evidence="4">
    <location>
        <begin position="24"/>
        <end position="320"/>
    </location>
</feature>
<dbReference type="InterPro" id="IPR003778">
    <property type="entry name" value="CT_A_B"/>
</dbReference>
<name>A0A0M0LHJ1_9BACI</name>
<dbReference type="STRING" id="284581.AMD01_01115"/>